<dbReference type="AlphaFoldDB" id="A0A9P5H945"/>
<dbReference type="OrthoDB" id="3641178at2759"/>
<dbReference type="Proteomes" id="UP000722485">
    <property type="component" value="Unassembled WGS sequence"/>
</dbReference>
<feature type="compositionally biased region" description="Low complexity" evidence="1">
    <location>
        <begin position="191"/>
        <end position="227"/>
    </location>
</feature>
<name>A0A9P5H945_9HYPO</name>
<organism evidence="2 3">
    <name type="scientific">Cylindrodendrum hubeiense</name>
    <dbReference type="NCBI Taxonomy" id="595255"/>
    <lineage>
        <taxon>Eukaryota</taxon>
        <taxon>Fungi</taxon>
        <taxon>Dikarya</taxon>
        <taxon>Ascomycota</taxon>
        <taxon>Pezizomycotina</taxon>
        <taxon>Sordariomycetes</taxon>
        <taxon>Hypocreomycetidae</taxon>
        <taxon>Hypocreales</taxon>
        <taxon>Nectriaceae</taxon>
        <taxon>Cylindrodendrum</taxon>
    </lineage>
</organism>
<comment type="caution">
    <text evidence="2">The sequence shown here is derived from an EMBL/GenBank/DDBJ whole genome shotgun (WGS) entry which is preliminary data.</text>
</comment>
<dbReference type="EMBL" id="JAANBB010000123">
    <property type="protein sequence ID" value="KAF7549408.1"/>
    <property type="molecule type" value="Genomic_DNA"/>
</dbReference>
<feature type="region of interest" description="Disordered" evidence="1">
    <location>
        <begin position="183"/>
        <end position="278"/>
    </location>
</feature>
<keyword evidence="3" id="KW-1185">Reference proteome</keyword>
<proteinExistence type="predicted"/>
<sequence>MMATLLPQALPALPMGCHETESETSPNLNLPSNTAARNKGARRFPQNFPGCLPILPYTSSEWAKAIVDVKREYVNHRYRPCVSRCTEILDNLRDASTVKPAYLIYLHFYAASAQEMMSRGLHHASTARVNFLHQARDHYLKASHLIATVDAADAAMSQSLLHYSASTIVYDYDFGDSPTSILSSQPEDMWSPSMPSRGPSPASSRSSMDGSLSQAKSSKRSSNSYSRHSVRPDSPTLGLAPAGSTFQDLLDAMPSPPPTTPGLDPGHTQAEPAAPAAPAAPVELVDGPLHNADAMHRSFALLSGLQRQISRHLSFIETDLAAARNPPPTATNLGLHDEEHRALDLQARIERLRASGWQRRRFDFQRYEQLREKALADMME</sequence>
<gene>
    <name evidence="2" type="ORF">G7Z17_g6412</name>
</gene>
<evidence type="ECO:0000313" key="3">
    <source>
        <dbReference type="Proteomes" id="UP000722485"/>
    </source>
</evidence>
<accession>A0A9P5H945</accession>
<evidence type="ECO:0000313" key="2">
    <source>
        <dbReference type="EMBL" id="KAF7549408.1"/>
    </source>
</evidence>
<evidence type="ECO:0000256" key="1">
    <source>
        <dbReference type="SAM" id="MobiDB-lite"/>
    </source>
</evidence>
<protein>
    <submittedName>
        <fullName evidence="2">Uncharacterized protein</fullName>
    </submittedName>
</protein>
<reference evidence="2" key="1">
    <citation type="submission" date="2020-03" db="EMBL/GenBank/DDBJ databases">
        <title>Draft Genome Sequence of Cylindrodendrum hubeiense.</title>
        <authorList>
            <person name="Buettner E."/>
            <person name="Kellner H."/>
        </authorList>
    </citation>
    <scope>NUCLEOTIDE SEQUENCE</scope>
    <source>
        <strain evidence="2">IHI 201604</strain>
    </source>
</reference>